<dbReference type="InterPro" id="IPR036249">
    <property type="entry name" value="Thioredoxin-like_sf"/>
</dbReference>
<organism evidence="8 9">
    <name type="scientific">Mycena indigotica</name>
    <dbReference type="NCBI Taxonomy" id="2126181"/>
    <lineage>
        <taxon>Eukaryota</taxon>
        <taxon>Fungi</taxon>
        <taxon>Dikarya</taxon>
        <taxon>Basidiomycota</taxon>
        <taxon>Agaricomycotina</taxon>
        <taxon>Agaricomycetes</taxon>
        <taxon>Agaricomycetidae</taxon>
        <taxon>Agaricales</taxon>
        <taxon>Marasmiineae</taxon>
        <taxon>Mycenaceae</taxon>
        <taxon>Mycena</taxon>
    </lineage>
</organism>
<feature type="domain" description="Phenol hydroxylase-like C-terminal dimerisation" evidence="7">
    <location>
        <begin position="511"/>
        <end position="563"/>
    </location>
</feature>
<evidence type="ECO:0000313" key="9">
    <source>
        <dbReference type="Proteomes" id="UP000636479"/>
    </source>
</evidence>
<dbReference type="GO" id="GO:0016709">
    <property type="term" value="F:oxidoreductase activity, acting on paired donors, with incorporation or reduction of molecular oxygen, NAD(P)H as one donor, and incorporation of one atom of oxygen"/>
    <property type="evidence" value="ECO:0007669"/>
    <property type="project" value="UniProtKB-ARBA"/>
</dbReference>
<dbReference type="EMBL" id="JACAZF010000003">
    <property type="protein sequence ID" value="KAF7309296.1"/>
    <property type="molecule type" value="Genomic_DNA"/>
</dbReference>
<dbReference type="InterPro" id="IPR038220">
    <property type="entry name" value="PHOX_C_sf"/>
</dbReference>
<keyword evidence="4" id="KW-0274">FAD</keyword>
<dbReference type="SUPFAM" id="SSF52833">
    <property type="entry name" value="Thioredoxin-like"/>
    <property type="match status" value="1"/>
</dbReference>
<dbReference type="RefSeq" id="XP_037222746.1">
    <property type="nucleotide sequence ID" value="XM_037359861.1"/>
</dbReference>
<name>A0A8H6T2Z2_9AGAR</name>
<evidence type="ECO:0000259" key="7">
    <source>
        <dbReference type="Pfam" id="PF07976"/>
    </source>
</evidence>
<evidence type="ECO:0000256" key="2">
    <source>
        <dbReference type="ARBA" id="ARBA00007801"/>
    </source>
</evidence>
<dbReference type="Gene3D" id="3.40.30.20">
    <property type="match status" value="1"/>
</dbReference>
<reference evidence="8" key="1">
    <citation type="submission" date="2020-05" db="EMBL/GenBank/DDBJ databases">
        <title>Mycena genomes resolve the evolution of fungal bioluminescence.</title>
        <authorList>
            <person name="Tsai I.J."/>
        </authorList>
    </citation>
    <scope>NUCLEOTIDE SEQUENCE</scope>
    <source>
        <strain evidence="8">171206Taipei</strain>
    </source>
</reference>
<evidence type="ECO:0000256" key="4">
    <source>
        <dbReference type="ARBA" id="ARBA00022827"/>
    </source>
</evidence>
<dbReference type="InterPro" id="IPR050641">
    <property type="entry name" value="RIFMO-like"/>
</dbReference>
<protein>
    <submittedName>
        <fullName evidence="8">FAD-binding-3 domain-containing protein</fullName>
    </submittedName>
</protein>
<dbReference type="Proteomes" id="UP000636479">
    <property type="component" value="Unassembled WGS sequence"/>
</dbReference>
<keyword evidence="9" id="KW-1185">Reference proteome</keyword>
<dbReference type="Pfam" id="PF07976">
    <property type="entry name" value="Phe_hydrox_dim"/>
    <property type="match status" value="1"/>
</dbReference>
<proteinExistence type="inferred from homology"/>
<dbReference type="PANTHER" id="PTHR43004:SF19">
    <property type="entry name" value="BINDING MONOOXYGENASE, PUTATIVE (JCVI)-RELATED"/>
    <property type="match status" value="1"/>
</dbReference>
<evidence type="ECO:0000256" key="5">
    <source>
        <dbReference type="ARBA" id="ARBA00023002"/>
    </source>
</evidence>
<dbReference type="SUPFAM" id="SSF51905">
    <property type="entry name" value="FAD/NAD(P)-binding domain"/>
    <property type="match status" value="1"/>
</dbReference>
<comment type="cofactor">
    <cofactor evidence="1">
        <name>FAD</name>
        <dbReference type="ChEBI" id="CHEBI:57692"/>
    </cofactor>
</comment>
<dbReference type="Gene3D" id="3.30.70.2450">
    <property type="match status" value="1"/>
</dbReference>
<evidence type="ECO:0000256" key="1">
    <source>
        <dbReference type="ARBA" id="ARBA00001974"/>
    </source>
</evidence>
<dbReference type="Gene3D" id="3.50.50.60">
    <property type="entry name" value="FAD/NAD(P)-binding domain"/>
    <property type="match status" value="1"/>
</dbReference>
<evidence type="ECO:0000256" key="3">
    <source>
        <dbReference type="ARBA" id="ARBA00022630"/>
    </source>
</evidence>
<dbReference type="InterPro" id="IPR036188">
    <property type="entry name" value="FAD/NAD-bd_sf"/>
</dbReference>
<evidence type="ECO:0000313" key="8">
    <source>
        <dbReference type="EMBL" id="KAF7309296.1"/>
    </source>
</evidence>
<dbReference type="InterPro" id="IPR012941">
    <property type="entry name" value="Phe_hydrox_C_dim_dom"/>
</dbReference>
<evidence type="ECO:0000259" key="6">
    <source>
        <dbReference type="Pfam" id="PF01494"/>
    </source>
</evidence>
<dbReference type="PRINTS" id="PR00420">
    <property type="entry name" value="RNGMNOXGNASE"/>
</dbReference>
<keyword evidence="3" id="KW-0285">Flavoprotein</keyword>
<dbReference type="GO" id="GO:0071949">
    <property type="term" value="F:FAD binding"/>
    <property type="evidence" value="ECO:0007669"/>
    <property type="project" value="InterPro"/>
</dbReference>
<dbReference type="OrthoDB" id="2690153at2759"/>
<feature type="domain" description="FAD-binding" evidence="6">
    <location>
        <begin position="12"/>
        <end position="360"/>
    </location>
</feature>
<dbReference type="PANTHER" id="PTHR43004">
    <property type="entry name" value="TRK SYSTEM POTASSIUM UPTAKE PROTEIN"/>
    <property type="match status" value="1"/>
</dbReference>
<dbReference type="InterPro" id="IPR002938">
    <property type="entry name" value="FAD-bd"/>
</dbReference>
<dbReference type="GeneID" id="59342377"/>
<keyword evidence="5" id="KW-0560">Oxidoreductase</keyword>
<dbReference type="AlphaFoldDB" id="A0A8H6T2Z2"/>
<comment type="similarity">
    <text evidence="2">Belongs to the PheA/TfdB FAD monooxygenase family.</text>
</comment>
<dbReference type="Pfam" id="PF01494">
    <property type="entry name" value="FAD_binding_3"/>
    <property type="match status" value="1"/>
</dbReference>
<accession>A0A8H6T2Z2</accession>
<sequence>METEPQVLILSVLQAGAGPSGLVLALILRRSGVRVRIIDKEPAHRPGSRGSGVQARTLELYAQLGLYPQIAACGAEIPNIALYKPGKENLTPQKEFRLTERAEATPGMPYPNAINIPQDVHEAVLRGALVGLGCTVELGVELTKFSQHSDGVRATLKHADGTEEVAEATWLVGADGAHSVVRKGLGLSFLGETHEEQEMLIGDIEVDGVSPGLWHMWADPPRTMVLRSATPDSNLFMFAYVPGTPGAVQHAGPFTRDEFVETFYEVTQRTDITFGKATWLSRYRPNMRMVDQMRAGRVFVAGDAAHCHSPAGGQGLNSSVQDAANLAWKLALVINHHAPDALLDTYAEERLRVIAQMLQLTTALYNSTFDALRLKQQLDADGTEDAPMGTDRNGAGLSMLGVNYSGSSIIAEDNDAGPAPAYAPGFAETGVRAAYRAPDAPGLVAVYPMRKETSLFEVFDVALHTVLLFGGAASKFSRLLQGLPVGTTQMVQILPASVDTAPLKAEGVDIVLHDARGHAYAGYGVETGETVVVVVRPDGVVGMVQRGSAEEAVKGLTQYFAKIFG</sequence>
<comment type="caution">
    <text evidence="8">The sequence shown here is derived from an EMBL/GenBank/DDBJ whole genome shotgun (WGS) entry which is preliminary data.</text>
</comment>
<gene>
    <name evidence="8" type="ORF">MIND_00299900</name>
</gene>